<keyword evidence="7 10" id="KW-0812">Transmembrane</keyword>
<evidence type="ECO:0000256" key="9">
    <source>
        <dbReference type="ARBA" id="ARBA00023136"/>
    </source>
</evidence>
<feature type="transmembrane region" description="Helical" evidence="10">
    <location>
        <begin position="88"/>
        <end position="107"/>
    </location>
</feature>
<keyword evidence="6 10" id="KW-0949">S-adenosyl-L-methionine</keyword>
<dbReference type="GO" id="GO:0005789">
    <property type="term" value="C:endoplasmic reticulum membrane"/>
    <property type="evidence" value="ECO:0007669"/>
    <property type="project" value="UniProtKB-SubCell"/>
</dbReference>
<evidence type="ECO:0000256" key="1">
    <source>
        <dbReference type="ARBA" id="ARBA00004141"/>
    </source>
</evidence>
<evidence type="ECO:0000256" key="2">
    <source>
        <dbReference type="ARBA" id="ARBA00009140"/>
    </source>
</evidence>
<reference evidence="11" key="1">
    <citation type="submission" date="2015-04" db="EMBL/GenBank/DDBJ databases">
        <title>The genome sequence of the plant pathogenic Rhizarian Plasmodiophora brassicae reveals insights in its biotrophic life cycle and the origin of chitin synthesis.</title>
        <authorList>
            <person name="Schwelm A."/>
            <person name="Fogelqvist J."/>
            <person name="Knaust A."/>
            <person name="Julke S."/>
            <person name="Lilja T."/>
            <person name="Dhandapani V."/>
            <person name="Bonilla-Rosso G."/>
            <person name="Karlsson M."/>
            <person name="Shevchenko A."/>
            <person name="Choi S.R."/>
            <person name="Kim H.G."/>
            <person name="Park J.Y."/>
            <person name="Lim Y.P."/>
            <person name="Ludwig-Muller J."/>
            <person name="Dixelius C."/>
        </authorList>
    </citation>
    <scope>NUCLEOTIDE SEQUENCE</scope>
    <source>
        <tissue evidence="11">Potato root galls</tissue>
    </source>
</reference>
<evidence type="ECO:0000256" key="8">
    <source>
        <dbReference type="ARBA" id="ARBA00022989"/>
    </source>
</evidence>
<dbReference type="Pfam" id="PF04140">
    <property type="entry name" value="ICMT"/>
    <property type="match status" value="1"/>
</dbReference>
<dbReference type="PANTHER" id="PTHR12714:SF9">
    <property type="entry name" value="PROTEIN-S-ISOPRENYLCYSTEINE O-METHYLTRANSFERASE"/>
    <property type="match status" value="1"/>
</dbReference>
<sequence length="234" mass="26124">MGLRSLRDQLDGSVRPEHIIAGAALIGAAFGGAGVAYVLGPASIGPLSLYVILLSFFHLSEFVTTAIFNPDTLSFDSSLLNHSFEYLIAHSAAMSEYIIETCLFGAGSWKMSRLLLFSGLIICIIGQCFRTIAMCQAGTNFSHVIATMKEEKHVLVTSGVYSVVRHPSYFGFFWFTMGAQILLGNPLCMVVFALCLWKYFTQRIEYEEYLLINFFGEQYQQYRTRVPSCIPLLF</sequence>
<dbReference type="InterPro" id="IPR025770">
    <property type="entry name" value="PPMT_MeTrfase"/>
</dbReference>
<accession>A0A0H5RD04</accession>
<dbReference type="GO" id="GO:0032259">
    <property type="term" value="P:methylation"/>
    <property type="evidence" value="ECO:0007669"/>
    <property type="project" value="UniProtKB-KW"/>
</dbReference>
<dbReference type="GO" id="GO:0004671">
    <property type="term" value="F:protein C-terminal S-isoprenylcysteine carboxyl O-methyltransferase activity"/>
    <property type="evidence" value="ECO:0007669"/>
    <property type="project" value="UniProtKB-EC"/>
</dbReference>
<feature type="transmembrane region" description="Helical" evidence="10">
    <location>
        <begin position="47"/>
        <end position="68"/>
    </location>
</feature>
<proteinExistence type="inferred from homology"/>
<keyword evidence="9 10" id="KW-0472">Membrane</keyword>
<dbReference type="AlphaFoldDB" id="A0A0H5RD04"/>
<evidence type="ECO:0000256" key="5">
    <source>
        <dbReference type="ARBA" id="ARBA00022679"/>
    </source>
</evidence>
<evidence type="ECO:0000256" key="6">
    <source>
        <dbReference type="ARBA" id="ARBA00022691"/>
    </source>
</evidence>
<organism evidence="11">
    <name type="scientific">Spongospora subterranea</name>
    <dbReference type="NCBI Taxonomy" id="70186"/>
    <lineage>
        <taxon>Eukaryota</taxon>
        <taxon>Sar</taxon>
        <taxon>Rhizaria</taxon>
        <taxon>Endomyxa</taxon>
        <taxon>Phytomyxea</taxon>
        <taxon>Plasmodiophorida</taxon>
        <taxon>Plasmodiophoridae</taxon>
        <taxon>Spongospora</taxon>
    </lineage>
</organism>
<dbReference type="EC" id="2.1.1.100" evidence="3 10"/>
<evidence type="ECO:0000313" key="11">
    <source>
        <dbReference type="EMBL" id="CRZ06399.1"/>
    </source>
</evidence>
<comment type="subcellular location">
    <subcellularLocation>
        <location evidence="10">Endoplasmic reticulum membrane</location>
        <topology evidence="10">Multi-pass membrane protein</topology>
    </subcellularLocation>
    <subcellularLocation>
        <location evidence="1">Membrane</location>
        <topology evidence="1">Multi-pass membrane protein</topology>
    </subcellularLocation>
</comment>
<dbReference type="PANTHER" id="PTHR12714">
    <property type="entry name" value="PROTEIN-S ISOPRENYLCYSTEINE O-METHYLTRANSFERASE"/>
    <property type="match status" value="1"/>
</dbReference>
<keyword evidence="10" id="KW-0256">Endoplasmic reticulum</keyword>
<dbReference type="Gene3D" id="1.20.120.1630">
    <property type="match status" value="1"/>
</dbReference>
<keyword evidence="4 10" id="KW-0489">Methyltransferase</keyword>
<dbReference type="PROSITE" id="PS51564">
    <property type="entry name" value="SAM_ICMT"/>
    <property type="match status" value="1"/>
</dbReference>
<feature type="transmembrane region" description="Helical" evidence="10">
    <location>
        <begin position="172"/>
        <end position="197"/>
    </location>
</feature>
<feature type="transmembrane region" description="Helical" evidence="10">
    <location>
        <begin position="114"/>
        <end position="133"/>
    </location>
</feature>
<comment type="catalytic activity">
    <reaction evidence="10">
        <text>[protein]-C-terminal S-[(2E,6E)-farnesyl]-L-cysteine + S-adenosyl-L-methionine = [protein]-C-terminal S-[(2E,6E)-farnesyl]-L-cysteine methyl ester + S-adenosyl-L-homocysteine</text>
        <dbReference type="Rhea" id="RHEA:21672"/>
        <dbReference type="Rhea" id="RHEA-COMP:12125"/>
        <dbReference type="Rhea" id="RHEA-COMP:12126"/>
        <dbReference type="ChEBI" id="CHEBI:57856"/>
        <dbReference type="ChEBI" id="CHEBI:59789"/>
        <dbReference type="ChEBI" id="CHEBI:90510"/>
        <dbReference type="ChEBI" id="CHEBI:90511"/>
        <dbReference type="EC" id="2.1.1.100"/>
    </reaction>
</comment>
<dbReference type="EMBL" id="HACM01005956">
    <property type="protein sequence ID" value="CRZ06398.1"/>
    <property type="molecule type" value="Transcribed_RNA"/>
</dbReference>
<evidence type="ECO:0000256" key="3">
    <source>
        <dbReference type="ARBA" id="ARBA00012151"/>
    </source>
</evidence>
<comment type="similarity">
    <text evidence="2 10">Belongs to the class VI-like SAM-binding methyltransferase superfamily. Isoprenylcysteine carboxyl methyltransferase family.</text>
</comment>
<evidence type="ECO:0000256" key="10">
    <source>
        <dbReference type="RuleBase" id="RU362022"/>
    </source>
</evidence>
<protein>
    <recommendedName>
        <fullName evidence="3 10">Protein-S-isoprenylcysteine O-methyltransferase</fullName>
        <ecNumber evidence="3 10">2.1.1.100</ecNumber>
    </recommendedName>
</protein>
<keyword evidence="8 10" id="KW-1133">Transmembrane helix</keyword>
<evidence type="ECO:0000256" key="4">
    <source>
        <dbReference type="ARBA" id="ARBA00022603"/>
    </source>
</evidence>
<dbReference type="InterPro" id="IPR007269">
    <property type="entry name" value="ICMT_MeTrfase"/>
</dbReference>
<feature type="transmembrane region" description="Helical" evidence="10">
    <location>
        <begin position="20"/>
        <end position="40"/>
    </location>
</feature>
<keyword evidence="5" id="KW-0808">Transferase</keyword>
<evidence type="ECO:0000256" key="7">
    <source>
        <dbReference type="ARBA" id="ARBA00022692"/>
    </source>
</evidence>
<dbReference type="EMBL" id="HACM01005957">
    <property type="protein sequence ID" value="CRZ06399.1"/>
    <property type="molecule type" value="Transcribed_RNA"/>
</dbReference>
<name>A0A0H5RD04_9EUKA</name>